<name>A0A1W2ARK4_9BACT</name>
<evidence type="ECO:0008006" key="3">
    <source>
        <dbReference type="Google" id="ProtNLM"/>
    </source>
</evidence>
<protein>
    <recommendedName>
        <fullName evidence="3">DUF2357 domain-containing protein</fullName>
    </recommendedName>
</protein>
<dbReference type="EMBL" id="FWXY01000006">
    <property type="protein sequence ID" value="SMC63369.1"/>
    <property type="molecule type" value="Genomic_DNA"/>
</dbReference>
<sequence>MIPAICRWPWSVGIEDESYPLDEDGVEFHFLGSPVLILPHEAKILLPERYERFFPLGPCCTNGNRVYEAPHGVLSHGRQASNQVMIFSNGRRKLFPINAIGARPRTREDGKKETYLARIVLGWSQIFDNMMEIKAKTKDCEPETGGQREKIPWKQVLALIKEQKEERGAPRRSLIVSIAESQRKNLAETVLRMRRILLRARDMQRVNRIKEMDLGCLQWFVRQPGASHAEKAGSRQELLAVVRRESFDVLENRVLKDFLRRCALESMRYIINEVDINPNFKGAPKALRVFEFRRLCMNLLDHPGLQTVPLPGSGVRPNYVLQNDARYRQIWAWYSKLLRREDDEDRLWDWQARTWADIVRMFVNLAIDMLHKEDGMGKMVQNGFGIEEIFGSSLHVIREQILGCRTASGSEPGPYVVKRISHGRAVPVAILEVVHPDQGHMHDIVKHFGRTGGHLYLVVRPLENALGTTYVIIVWAVNTAGSDQEKNWTDISMSASAALKKHGEAIRDRGLCNELVLDGLVIANSLSMIQEADVKGLSTSAPVFIIPSDVLQWRHHAIEFIATRLLERLNGLR</sequence>
<evidence type="ECO:0000313" key="2">
    <source>
        <dbReference type="Proteomes" id="UP000192418"/>
    </source>
</evidence>
<reference evidence="1 2" key="1">
    <citation type="submission" date="2017-04" db="EMBL/GenBank/DDBJ databases">
        <authorList>
            <person name="Afonso C.L."/>
            <person name="Miller P.J."/>
            <person name="Scott M.A."/>
            <person name="Spackman E."/>
            <person name="Goraichik I."/>
            <person name="Dimitrov K.M."/>
            <person name="Suarez D.L."/>
            <person name="Swayne D.E."/>
        </authorList>
    </citation>
    <scope>NUCLEOTIDE SEQUENCE [LARGE SCALE GENOMIC DNA]</scope>
    <source>
        <strain evidence="1 2">DSM 3385</strain>
    </source>
</reference>
<evidence type="ECO:0000313" key="1">
    <source>
        <dbReference type="EMBL" id="SMC63369.1"/>
    </source>
</evidence>
<accession>A0A1W2ARK4</accession>
<keyword evidence="2" id="KW-1185">Reference proteome</keyword>
<dbReference type="STRING" id="1121400.SAMN02746065_10651"/>
<dbReference type="Proteomes" id="UP000192418">
    <property type="component" value="Unassembled WGS sequence"/>
</dbReference>
<organism evidence="1 2">
    <name type="scientific">Desulfocicer vacuolatum DSM 3385</name>
    <dbReference type="NCBI Taxonomy" id="1121400"/>
    <lineage>
        <taxon>Bacteria</taxon>
        <taxon>Pseudomonadati</taxon>
        <taxon>Thermodesulfobacteriota</taxon>
        <taxon>Desulfobacteria</taxon>
        <taxon>Desulfobacterales</taxon>
        <taxon>Desulfobacteraceae</taxon>
        <taxon>Desulfocicer</taxon>
    </lineage>
</organism>
<dbReference type="OrthoDB" id="5417071at2"/>
<dbReference type="AlphaFoldDB" id="A0A1W2ARK4"/>
<dbReference type="RefSeq" id="WP_084067927.1">
    <property type="nucleotide sequence ID" value="NZ_FWXY01000006.1"/>
</dbReference>
<proteinExistence type="predicted"/>
<gene>
    <name evidence="1" type="ORF">SAMN02746065_10651</name>
</gene>